<evidence type="ECO:0000313" key="4">
    <source>
        <dbReference type="Proteomes" id="UP000664203"/>
    </source>
</evidence>
<dbReference type="GO" id="GO:0008237">
    <property type="term" value="F:metallopeptidase activity"/>
    <property type="evidence" value="ECO:0007669"/>
    <property type="project" value="InterPro"/>
</dbReference>
<proteinExistence type="inferred from homology"/>
<dbReference type="InterPro" id="IPR024079">
    <property type="entry name" value="MetalloPept_cat_dom_sf"/>
</dbReference>
<feature type="region of interest" description="Disordered" evidence="2">
    <location>
        <begin position="1"/>
        <end position="34"/>
    </location>
</feature>
<dbReference type="Proteomes" id="UP000664203">
    <property type="component" value="Unassembled WGS sequence"/>
</dbReference>
<protein>
    <recommendedName>
        <fullName evidence="5">Peptidase M43 pregnancy-associated plasma-A domain-containing protein</fullName>
    </recommendedName>
</protein>
<dbReference type="AlphaFoldDB" id="A0A8H3EV30"/>
<comment type="similarity">
    <text evidence="1">Belongs to the peptidase M43B family.</text>
</comment>
<dbReference type="PANTHER" id="PTHR47466:SF1">
    <property type="entry name" value="METALLOPROTEASE MEP1 (AFU_ORTHOLOGUE AFUA_1G07730)-RELATED"/>
    <property type="match status" value="1"/>
</dbReference>
<dbReference type="SUPFAM" id="SSF55486">
    <property type="entry name" value="Metalloproteases ('zincins'), catalytic domain"/>
    <property type="match status" value="1"/>
</dbReference>
<dbReference type="PANTHER" id="PTHR47466">
    <property type="match status" value="1"/>
</dbReference>
<evidence type="ECO:0000256" key="1">
    <source>
        <dbReference type="ARBA" id="ARBA00008721"/>
    </source>
</evidence>
<gene>
    <name evidence="3" type="ORF">ALECFALPRED_008016</name>
</gene>
<feature type="compositionally biased region" description="Basic and acidic residues" evidence="2">
    <location>
        <begin position="1"/>
        <end position="10"/>
    </location>
</feature>
<sequence>MVESGVRKQQESLCAHPKNSGCSPQSSDSCKDQTYEEAPQRTIGILAIVDIENASAASSMERSFTLSGENCIMLLSTLLILLSAGTVPSFAHPTSISFDRLNERALGPVGHNVSLFQNVTRRCGTLDPSNELRQAHAGFFQQSRHSKEKRQASSPIVVQTYVHFVSTIDQENYYPPSVRTAMITAQVAVLTSLYRPANIFFKLISTTWTVNDGWATDANSTLMKQSLRRGNYEALNIYFQTNLSSAPYTYSSSSTLLGYCTLPTTITYQGQDGPVEYPTVDYATDGCNVLVGSMPKAPFPVYGYNLGKTAVHEVGHWFGLLHTFQVYLNHLPLTPACPSEMSFRWFAVLVVRKERE</sequence>
<accession>A0A8H3EV30</accession>
<reference evidence="3" key="1">
    <citation type="submission" date="2021-03" db="EMBL/GenBank/DDBJ databases">
        <authorList>
            <person name="Tagirdzhanova G."/>
        </authorList>
    </citation>
    <scope>NUCLEOTIDE SEQUENCE</scope>
</reference>
<evidence type="ECO:0000313" key="3">
    <source>
        <dbReference type="EMBL" id="CAF9912258.1"/>
    </source>
</evidence>
<evidence type="ECO:0000256" key="2">
    <source>
        <dbReference type="SAM" id="MobiDB-lite"/>
    </source>
</evidence>
<name>A0A8H3EV30_9LECA</name>
<dbReference type="EMBL" id="CAJPDR010000054">
    <property type="protein sequence ID" value="CAF9912258.1"/>
    <property type="molecule type" value="Genomic_DNA"/>
</dbReference>
<organism evidence="3 4">
    <name type="scientific">Alectoria fallacina</name>
    <dbReference type="NCBI Taxonomy" id="1903189"/>
    <lineage>
        <taxon>Eukaryota</taxon>
        <taxon>Fungi</taxon>
        <taxon>Dikarya</taxon>
        <taxon>Ascomycota</taxon>
        <taxon>Pezizomycotina</taxon>
        <taxon>Lecanoromycetes</taxon>
        <taxon>OSLEUM clade</taxon>
        <taxon>Lecanoromycetidae</taxon>
        <taxon>Lecanorales</taxon>
        <taxon>Lecanorineae</taxon>
        <taxon>Parmeliaceae</taxon>
        <taxon>Alectoria</taxon>
    </lineage>
</organism>
<dbReference type="Gene3D" id="3.40.390.10">
    <property type="entry name" value="Collagenase (Catalytic Domain)"/>
    <property type="match status" value="1"/>
</dbReference>
<comment type="caution">
    <text evidence="3">The sequence shown here is derived from an EMBL/GenBank/DDBJ whole genome shotgun (WGS) entry which is preliminary data.</text>
</comment>
<evidence type="ECO:0008006" key="5">
    <source>
        <dbReference type="Google" id="ProtNLM"/>
    </source>
</evidence>
<dbReference type="OrthoDB" id="536211at2759"/>
<keyword evidence="4" id="KW-1185">Reference proteome</keyword>